<dbReference type="EMBL" id="VIWY01000003">
    <property type="protein sequence ID" value="TWG21386.1"/>
    <property type="molecule type" value="Genomic_DNA"/>
</dbReference>
<evidence type="ECO:0008006" key="4">
    <source>
        <dbReference type="Google" id="ProtNLM"/>
    </source>
</evidence>
<keyword evidence="3" id="KW-1185">Reference proteome</keyword>
<evidence type="ECO:0000313" key="2">
    <source>
        <dbReference type="EMBL" id="TWG21386.1"/>
    </source>
</evidence>
<protein>
    <recommendedName>
        <fullName evidence="4">Lipoprotein</fullName>
    </recommendedName>
</protein>
<feature type="chain" id="PRO_5021777709" description="Lipoprotein" evidence="1">
    <location>
        <begin position="25"/>
        <end position="132"/>
    </location>
</feature>
<dbReference type="OrthoDB" id="9945509at2"/>
<dbReference type="RefSeq" id="WP_145830942.1">
    <property type="nucleotide sequence ID" value="NZ_BOMX01000179.1"/>
</dbReference>
<proteinExistence type="predicted"/>
<gene>
    <name evidence="2" type="ORF">FHX34_103924</name>
</gene>
<feature type="signal peptide" evidence="1">
    <location>
        <begin position="1"/>
        <end position="24"/>
    </location>
</feature>
<keyword evidence="1" id="KW-0732">Signal</keyword>
<name>A0A561WBZ0_ACTTI</name>
<evidence type="ECO:0000256" key="1">
    <source>
        <dbReference type="SAM" id="SignalP"/>
    </source>
</evidence>
<reference evidence="2 3" key="1">
    <citation type="submission" date="2019-06" db="EMBL/GenBank/DDBJ databases">
        <title>Sequencing the genomes of 1000 actinobacteria strains.</title>
        <authorList>
            <person name="Klenk H.-P."/>
        </authorList>
    </citation>
    <scope>NUCLEOTIDE SEQUENCE [LARGE SCALE GENOMIC DNA]</scope>
    <source>
        <strain evidence="2 3">DSM 43866</strain>
    </source>
</reference>
<dbReference type="Proteomes" id="UP000320239">
    <property type="component" value="Unassembled WGS sequence"/>
</dbReference>
<dbReference type="AlphaFoldDB" id="A0A561WBZ0"/>
<comment type="caution">
    <text evidence="2">The sequence shown here is derived from an EMBL/GenBank/DDBJ whole genome shotgun (WGS) entry which is preliminary data.</text>
</comment>
<sequence length="132" mass="14054">MGAHVVKVAAAAVTAICLTGCSMIADVTDSGDSFEDRAEALDAVYEQGKQSRKKMEKLGVIVDETSCGSSWVTSGAKDAENDMDTTRNNRANDVNFQELRRLSFINGCMDRPNSLPAVVAPSLRPSASASPR</sequence>
<organism evidence="2 3">
    <name type="scientific">Actinoplanes teichomyceticus</name>
    <dbReference type="NCBI Taxonomy" id="1867"/>
    <lineage>
        <taxon>Bacteria</taxon>
        <taxon>Bacillati</taxon>
        <taxon>Actinomycetota</taxon>
        <taxon>Actinomycetes</taxon>
        <taxon>Micromonosporales</taxon>
        <taxon>Micromonosporaceae</taxon>
        <taxon>Actinoplanes</taxon>
    </lineage>
</organism>
<accession>A0A561WBZ0</accession>
<evidence type="ECO:0000313" key="3">
    <source>
        <dbReference type="Proteomes" id="UP000320239"/>
    </source>
</evidence>